<dbReference type="SUPFAM" id="SSF52540">
    <property type="entry name" value="P-loop containing nucleoside triphosphate hydrolases"/>
    <property type="match status" value="2"/>
</dbReference>
<name>A0A7G5FG98_9CORY</name>
<dbReference type="PROSITE" id="PS50893">
    <property type="entry name" value="ABC_TRANSPORTER_2"/>
    <property type="match status" value="1"/>
</dbReference>
<dbReference type="GO" id="GO:0005524">
    <property type="term" value="F:ATP binding"/>
    <property type="evidence" value="ECO:0007669"/>
    <property type="project" value="UniProtKB-KW"/>
</dbReference>
<feature type="domain" description="ABC transporter" evidence="4">
    <location>
        <begin position="5"/>
        <end position="251"/>
    </location>
</feature>
<dbReference type="InterPro" id="IPR050611">
    <property type="entry name" value="ABCF"/>
</dbReference>
<dbReference type="AlphaFoldDB" id="A0A7G5FG98"/>
<gene>
    <name evidence="5" type="ORF">HW450_02510</name>
</gene>
<evidence type="ECO:0000256" key="3">
    <source>
        <dbReference type="ARBA" id="ARBA00022840"/>
    </source>
</evidence>
<evidence type="ECO:0000313" key="6">
    <source>
        <dbReference type="Proteomes" id="UP000515570"/>
    </source>
</evidence>
<accession>A0A7G5FG98</accession>
<dbReference type="PROSITE" id="PS00211">
    <property type="entry name" value="ABC_TRANSPORTER_1"/>
    <property type="match status" value="2"/>
</dbReference>
<organism evidence="5 6">
    <name type="scientific">Corynebacterium hindlerae</name>
    <dbReference type="NCBI Taxonomy" id="699041"/>
    <lineage>
        <taxon>Bacteria</taxon>
        <taxon>Bacillati</taxon>
        <taxon>Actinomycetota</taxon>
        <taxon>Actinomycetes</taxon>
        <taxon>Mycobacteriales</taxon>
        <taxon>Corynebacteriaceae</taxon>
        <taxon>Corynebacterium</taxon>
    </lineage>
</organism>
<evidence type="ECO:0000259" key="4">
    <source>
        <dbReference type="PROSITE" id="PS50893"/>
    </source>
</evidence>
<protein>
    <submittedName>
        <fullName evidence="5">ABC-F family ATP-binding cassette domain-containing protein</fullName>
    </submittedName>
</protein>
<evidence type="ECO:0000313" key="5">
    <source>
        <dbReference type="EMBL" id="QMV85639.1"/>
    </source>
</evidence>
<dbReference type="FunFam" id="3.40.50.300:FF:000011">
    <property type="entry name" value="Putative ABC transporter ATP-binding component"/>
    <property type="match status" value="1"/>
</dbReference>
<dbReference type="RefSeq" id="WP_182386460.1">
    <property type="nucleotide sequence ID" value="NZ_CP059833.1"/>
</dbReference>
<dbReference type="EMBL" id="CP059833">
    <property type="protein sequence ID" value="QMV85639.1"/>
    <property type="molecule type" value="Genomic_DNA"/>
</dbReference>
<dbReference type="CDD" id="cd03221">
    <property type="entry name" value="ABCF_EF-3"/>
    <property type="match status" value="1"/>
</dbReference>
<keyword evidence="3 5" id="KW-0067">ATP-binding</keyword>
<keyword evidence="1" id="KW-0677">Repeat</keyword>
<dbReference type="PANTHER" id="PTHR19211:SF14">
    <property type="entry name" value="ATP-BINDING CASSETTE SUB-FAMILY F MEMBER 1"/>
    <property type="match status" value="1"/>
</dbReference>
<dbReference type="InterPro" id="IPR027417">
    <property type="entry name" value="P-loop_NTPase"/>
</dbReference>
<dbReference type="InterPro" id="IPR003593">
    <property type="entry name" value="AAA+_ATPase"/>
</dbReference>
<dbReference type="InterPro" id="IPR003439">
    <property type="entry name" value="ABC_transporter-like_ATP-bd"/>
</dbReference>
<proteinExistence type="predicted"/>
<evidence type="ECO:0000256" key="1">
    <source>
        <dbReference type="ARBA" id="ARBA00022737"/>
    </source>
</evidence>
<dbReference type="Gene3D" id="3.40.50.300">
    <property type="entry name" value="P-loop containing nucleotide triphosphate hydrolases"/>
    <property type="match status" value="3"/>
</dbReference>
<dbReference type="PANTHER" id="PTHR19211">
    <property type="entry name" value="ATP-BINDING TRANSPORT PROTEIN-RELATED"/>
    <property type="match status" value="1"/>
</dbReference>
<sequence length="530" mass="57809">MPSLFSFDRVSFSYPQRRVLTDVSFTVTPGRVAGLIGENGAGKSTLLSLLTGVHPDAGTIVVPERVGFIEQETSLPHHAPARLLIDAAVDEVRQLERDIEDLSAEMATRDVADEFDLALARAEQAQLWSLDARIAQVLDGLGLGTVDLGTAIGEMSGGQRRRFALAALLIRPSDGLLLDEPTNHLDDAGVDFLISELTAFSGPVIAASHDRWFLDHCATDIIDLDPALGAEGGYGEDTRQAALFTGSFSEYLSWRTAARRRWEHDYAAQERTREELSNKLGLTEGDIFHSTEAKSETRKAAKFYADRAAKTVGNRIKSARSRLEELDRFAIPAPPPRLSFEFTQAASAMETSEPLLSVRNVSVPGRLASTTVELFAGQSLLVEGPNGTGKSTFLQLVAGCLPTFDGERIVHDDARIGYLPQDIEWPAMAATPASLCPDLVALGLLGEDHMNTPLRQLSLGQQRRVAIGMVLADPPEILILDEPTNHIALTLAEDLEAALSDYPGVCLIATHDRWLRSRWQEKRLHFSEGS</sequence>
<dbReference type="InterPro" id="IPR017871">
    <property type="entry name" value="ABC_transporter-like_CS"/>
</dbReference>
<keyword evidence="2" id="KW-0547">Nucleotide-binding</keyword>
<dbReference type="Pfam" id="PF00005">
    <property type="entry name" value="ABC_tran"/>
    <property type="match status" value="2"/>
</dbReference>
<dbReference type="GO" id="GO:0016887">
    <property type="term" value="F:ATP hydrolysis activity"/>
    <property type="evidence" value="ECO:0007669"/>
    <property type="project" value="InterPro"/>
</dbReference>
<evidence type="ECO:0000256" key="2">
    <source>
        <dbReference type="ARBA" id="ARBA00022741"/>
    </source>
</evidence>
<keyword evidence="6" id="KW-1185">Reference proteome</keyword>
<dbReference type="SMART" id="SM00382">
    <property type="entry name" value="AAA"/>
    <property type="match status" value="2"/>
</dbReference>
<reference evidence="5 6" key="1">
    <citation type="submission" date="2020-07" db="EMBL/GenBank/DDBJ databases">
        <title>non toxigenic Corynebacterium sp. nov from a clinical source.</title>
        <authorList>
            <person name="Bernier A.-M."/>
            <person name="Bernard K."/>
        </authorList>
    </citation>
    <scope>NUCLEOTIDE SEQUENCE [LARGE SCALE GENOMIC DNA]</scope>
    <source>
        <strain evidence="6">NML 93-0612</strain>
    </source>
</reference>
<dbReference type="Proteomes" id="UP000515570">
    <property type="component" value="Chromosome"/>
</dbReference>